<dbReference type="OrthoDB" id="308440at2759"/>
<dbReference type="CDD" id="cd06530">
    <property type="entry name" value="S26_SPase_I"/>
    <property type="match status" value="1"/>
</dbReference>
<feature type="region of interest" description="Disordered" evidence="1">
    <location>
        <begin position="32"/>
        <end position="51"/>
    </location>
</feature>
<proteinExistence type="predicted"/>
<dbReference type="InterPro" id="IPR000223">
    <property type="entry name" value="Pept_S26A_signal_pept_1"/>
</dbReference>
<organism evidence="3 4">
    <name type="scientific">Brassica carinata</name>
    <name type="common">Ethiopian mustard</name>
    <name type="synonym">Abyssinian cabbage</name>
    <dbReference type="NCBI Taxonomy" id="52824"/>
    <lineage>
        <taxon>Eukaryota</taxon>
        <taxon>Viridiplantae</taxon>
        <taxon>Streptophyta</taxon>
        <taxon>Embryophyta</taxon>
        <taxon>Tracheophyta</taxon>
        <taxon>Spermatophyta</taxon>
        <taxon>Magnoliopsida</taxon>
        <taxon>eudicotyledons</taxon>
        <taxon>Gunneridae</taxon>
        <taxon>Pentapetalae</taxon>
        <taxon>rosids</taxon>
        <taxon>malvids</taxon>
        <taxon>Brassicales</taxon>
        <taxon>Brassicaceae</taxon>
        <taxon>Brassiceae</taxon>
        <taxon>Brassica</taxon>
    </lineage>
</organism>
<dbReference type="GO" id="GO:0009535">
    <property type="term" value="C:chloroplast thylakoid membrane"/>
    <property type="evidence" value="ECO:0007669"/>
    <property type="project" value="TreeGrafter"/>
</dbReference>
<name>A0A8X7W053_BRACI</name>
<dbReference type="AlphaFoldDB" id="A0A8X7W053"/>
<feature type="domain" description="Peptidase S26" evidence="2">
    <location>
        <begin position="56"/>
        <end position="133"/>
    </location>
</feature>
<dbReference type="PANTHER" id="PTHR43390">
    <property type="entry name" value="SIGNAL PEPTIDASE I"/>
    <property type="match status" value="1"/>
</dbReference>
<keyword evidence="4" id="KW-1185">Reference proteome</keyword>
<dbReference type="SUPFAM" id="SSF51306">
    <property type="entry name" value="LexA/Signal peptidase"/>
    <property type="match status" value="1"/>
</dbReference>
<dbReference type="GO" id="GO:0004252">
    <property type="term" value="F:serine-type endopeptidase activity"/>
    <property type="evidence" value="ECO:0007669"/>
    <property type="project" value="InterPro"/>
</dbReference>
<dbReference type="InterPro" id="IPR019533">
    <property type="entry name" value="Peptidase_S26"/>
</dbReference>
<evidence type="ECO:0000259" key="2">
    <source>
        <dbReference type="Pfam" id="PF10502"/>
    </source>
</evidence>
<dbReference type="GO" id="GO:0006465">
    <property type="term" value="P:signal peptide processing"/>
    <property type="evidence" value="ECO:0007669"/>
    <property type="project" value="InterPro"/>
</dbReference>
<dbReference type="Proteomes" id="UP000886595">
    <property type="component" value="Unassembled WGS sequence"/>
</dbReference>
<evidence type="ECO:0000313" key="3">
    <source>
        <dbReference type="EMBL" id="KAG2320651.1"/>
    </source>
</evidence>
<gene>
    <name evidence="3" type="ORF">Bca52824_013864</name>
</gene>
<accession>A0A8X7W053</accession>
<dbReference type="Gene3D" id="2.10.109.10">
    <property type="entry name" value="Umud Fragment, subunit A"/>
    <property type="match status" value="1"/>
</dbReference>
<dbReference type="InterPro" id="IPR036286">
    <property type="entry name" value="LexA/Signal_pep-like_sf"/>
</dbReference>
<dbReference type="EMBL" id="JAAMPC010000003">
    <property type="protein sequence ID" value="KAG2320651.1"/>
    <property type="molecule type" value="Genomic_DNA"/>
</dbReference>
<dbReference type="PANTHER" id="PTHR43390:SF2">
    <property type="entry name" value="THYLAKOIDAL PROCESSING PEPTIDASE 2, CHLOROPLASTIC-RELATED"/>
    <property type="match status" value="1"/>
</dbReference>
<protein>
    <recommendedName>
        <fullName evidence="2">Peptidase S26 domain-containing protein</fullName>
    </recommendedName>
</protein>
<dbReference type="Pfam" id="PF10502">
    <property type="entry name" value="Peptidase_S26"/>
    <property type="match status" value="1"/>
</dbReference>
<evidence type="ECO:0000313" key="4">
    <source>
        <dbReference type="Proteomes" id="UP000886595"/>
    </source>
</evidence>
<dbReference type="GO" id="GO:0010027">
    <property type="term" value="P:thylakoid membrane organization"/>
    <property type="evidence" value="ECO:0007669"/>
    <property type="project" value="TreeGrafter"/>
</dbReference>
<sequence>MKLWKAMKQNGFLSNPHGRVSVTSGSCVVSSSHGGIPAPPRKCGRRSKSNDTAAMVKKRKVEIARMVSYLFRRPEVSDIVIFKAPPEHGYNCTDVFIKRIVASECDWVEVCDGKLLVNETVQEEDFVLEPIDYEMEPMVSKLALPSSMIPDLKVVHE</sequence>
<evidence type="ECO:0000256" key="1">
    <source>
        <dbReference type="SAM" id="MobiDB-lite"/>
    </source>
</evidence>
<reference evidence="3 4" key="1">
    <citation type="submission" date="2020-02" db="EMBL/GenBank/DDBJ databases">
        <authorList>
            <person name="Ma Q."/>
            <person name="Huang Y."/>
            <person name="Song X."/>
            <person name="Pei D."/>
        </authorList>
    </citation>
    <scope>NUCLEOTIDE SEQUENCE [LARGE SCALE GENOMIC DNA]</scope>
    <source>
        <strain evidence="3">Sxm20200214</strain>
        <tissue evidence="3">Leaf</tissue>
    </source>
</reference>
<comment type="caution">
    <text evidence="3">The sequence shown here is derived from an EMBL/GenBank/DDBJ whole genome shotgun (WGS) entry which is preliminary data.</text>
</comment>